<keyword evidence="4" id="KW-1185">Reference proteome</keyword>
<evidence type="ECO:0000256" key="2">
    <source>
        <dbReference type="SAM" id="Phobius"/>
    </source>
</evidence>
<name>A0A1G7U9S1_9MICO</name>
<proteinExistence type="predicted"/>
<dbReference type="Pfam" id="PF06197">
    <property type="entry name" value="DUF998"/>
    <property type="match status" value="1"/>
</dbReference>
<feature type="transmembrane region" description="Helical" evidence="2">
    <location>
        <begin position="149"/>
        <end position="167"/>
    </location>
</feature>
<feature type="transmembrane region" description="Helical" evidence="2">
    <location>
        <begin position="188"/>
        <end position="217"/>
    </location>
</feature>
<dbReference type="RefSeq" id="WP_091485301.1">
    <property type="nucleotide sequence ID" value="NZ_LT629692.1"/>
</dbReference>
<evidence type="ECO:0000256" key="1">
    <source>
        <dbReference type="SAM" id="MobiDB-lite"/>
    </source>
</evidence>
<keyword evidence="2" id="KW-0812">Transmembrane</keyword>
<dbReference type="EMBL" id="LT629692">
    <property type="protein sequence ID" value="SDG44031.1"/>
    <property type="molecule type" value="Genomic_DNA"/>
</dbReference>
<organism evidence="3 4">
    <name type="scientific">Microbacterium pygmaeum</name>
    <dbReference type="NCBI Taxonomy" id="370764"/>
    <lineage>
        <taxon>Bacteria</taxon>
        <taxon>Bacillati</taxon>
        <taxon>Actinomycetota</taxon>
        <taxon>Actinomycetes</taxon>
        <taxon>Micrococcales</taxon>
        <taxon>Microbacteriaceae</taxon>
        <taxon>Microbacterium</taxon>
    </lineage>
</organism>
<keyword evidence="2" id="KW-0472">Membrane</keyword>
<protein>
    <submittedName>
        <fullName evidence="3">Hypothetical membrane protein</fullName>
    </submittedName>
</protein>
<evidence type="ECO:0000313" key="3">
    <source>
        <dbReference type="EMBL" id="SDG44031.1"/>
    </source>
</evidence>
<feature type="transmembrane region" description="Helical" evidence="2">
    <location>
        <begin position="75"/>
        <end position="95"/>
    </location>
</feature>
<evidence type="ECO:0000313" key="4">
    <source>
        <dbReference type="Proteomes" id="UP000199009"/>
    </source>
</evidence>
<keyword evidence="2" id="KW-1133">Transmembrane helix</keyword>
<feature type="region of interest" description="Disordered" evidence="1">
    <location>
        <begin position="287"/>
        <end position="318"/>
    </location>
</feature>
<sequence>MTLLAVPDDRSVPLQQVLTRTLRVPLARPRHLTAAQAGYTTSGFIALGILIAIITTPDPMWWQLHFSRLGTFAVFSGYMFNATIVVSGALVVYFATRLRVEMARHAGSAVLANRRAATFVPVLVGVIGVHLSIVGIFPMNVNEFMHDRGPQGALLAFVVILGSRRWVLKGMHPSVAKTTRRVGLSLTVTIPAFVAGFLNLAAFELIVFSLMFLWFLMLARNIGRPAPSVAQASVAHTRPRRHVRVRRHVGLHSSPPQALRTVSAHSGYANVGATVSGMPLTGALARTHHPARLRTRSRRSPNRSFAAASDSDHHHAGT</sequence>
<gene>
    <name evidence="3" type="ORF">SAMN04489810_0309</name>
</gene>
<reference evidence="3 4" key="1">
    <citation type="submission" date="2016-10" db="EMBL/GenBank/DDBJ databases">
        <authorList>
            <person name="de Groot N.N."/>
        </authorList>
    </citation>
    <scope>NUCLEOTIDE SEQUENCE [LARGE SCALE GENOMIC DNA]</scope>
    <source>
        <strain evidence="3 4">DSM 23142</strain>
    </source>
</reference>
<dbReference type="Proteomes" id="UP000199009">
    <property type="component" value="Chromosome I"/>
</dbReference>
<dbReference type="AlphaFoldDB" id="A0A1G7U9S1"/>
<dbReference type="OrthoDB" id="3225559at2"/>
<feature type="transmembrane region" description="Helical" evidence="2">
    <location>
        <begin position="37"/>
        <end position="55"/>
    </location>
</feature>
<dbReference type="InterPro" id="IPR009339">
    <property type="entry name" value="DUF998"/>
</dbReference>
<feature type="transmembrane region" description="Helical" evidence="2">
    <location>
        <begin position="116"/>
        <end position="137"/>
    </location>
</feature>
<feature type="compositionally biased region" description="Basic residues" evidence="1">
    <location>
        <begin position="287"/>
        <end position="301"/>
    </location>
</feature>
<accession>A0A1G7U9S1</accession>